<comment type="function">
    <text evidence="4">Involved in DNA repair and RecF pathway recombination.</text>
</comment>
<feature type="domain" description="DNA replication/recombination mediator RecO N-terminal" evidence="5">
    <location>
        <begin position="2"/>
        <end position="76"/>
    </location>
</feature>
<evidence type="ECO:0000259" key="5">
    <source>
        <dbReference type="Pfam" id="PF11967"/>
    </source>
</evidence>
<name>A0A9D7S712_9BACT</name>
<dbReference type="EMBL" id="JADKFW010000004">
    <property type="protein sequence ID" value="MBK9716136.1"/>
    <property type="molecule type" value="Genomic_DNA"/>
</dbReference>
<dbReference type="InterPro" id="IPR037278">
    <property type="entry name" value="ARFGAP/RecO"/>
</dbReference>
<evidence type="ECO:0000313" key="6">
    <source>
        <dbReference type="EMBL" id="MBK9716136.1"/>
    </source>
</evidence>
<dbReference type="InterPro" id="IPR012340">
    <property type="entry name" value="NA-bd_OB-fold"/>
</dbReference>
<evidence type="ECO:0000256" key="4">
    <source>
        <dbReference type="HAMAP-Rule" id="MF_00201"/>
    </source>
</evidence>
<dbReference type="Gene3D" id="2.40.50.140">
    <property type="entry name" value="Nucleic acid-binding proteins"/>
    <property type="match status" value="1"/>
</dbReference>
<evidence type="ECO:0000256" key="2">
    <source>
        <dbReference type="ARBA" id="ARBA00023172"/>
    </source>
</evidence>
<dbReference type="GO" id="GO:0043590">
    <property type="term" value="C:bacterial nucleoid"/>
    <property type="evidence" value="ECO:0007669"/>
    <property type="project" value="TreeGrafter"/>
</dbReference>
<organism evidence="6 7">
    <name type="scientific">Candidatus Defluviibacterium haderslevense</name>
    <dbReference type="NCBI Taxonomy" id="2981993"/>
    <lineage>
        <taxon>Bacteria</taxon>
        <taxon>Pseudomonadati</taxon>
        <taxon>Bacteroidota</taxon>
        <taxon>Saprospiria</taxon>
        <taxon>Saprospirales</taxon>
        <taxon>Saprospiraceae</taxon>
        <taxon>Candidatus Defluviibacterium</taxon>
    </lineage>
</organism>
<reference evidence="6 7" key="1">
    <citation type="submission" date="2020-10" db="EMBL/GenBank/DDBJ databases">
        <title>Connecting structure to function with the recovery of over 1000 high-quality activated sludge metagenome-assembled genomes encoding full-length rRNA genes using long-read sequencing.</title>
        <authorList>
            <person name="Singleton C.M."/>
            <person name="Petriglieri F."/>
            <person name="Kristensen J.M."/>
            <person name="Kirkegaard R.H."/>
            <person name="Michaelsen T.Y."/>
            <person name="Andersen M.H."/>
            <person name="Karst S.M."/>
            <person name="Dueholm M.S."/>
            <person name="Nielsen P.H."/>
            <person name="Albertsen M."/>
        </authorList>
    </citation>
    <scope>NUCLEOTIDE SEQUENCE [LARGE SCALE GENOMIC DNA]</scope>
    <source>
        <strain evidence="6">Ribe_18-Q3-R11-54_BAT3C.373</strain>
    </source>
</reference>
<proteinExistence type="inferred from homology"/>
<evidence type="ECO:0000256" key="1">
    <source>
        <dbReference type="ARBA" id="ARBA00022763"/>
    </source>
</evidence>
<dbReference type="SUPFAM" id="SSF57863">
    <property type="entry name" value="ArfGap/RecO-like zinc finger"/>
    <property type="match status" value="1"/>
</dbReference>
<evidence type="ECO:0000256" key="3">
    <source>
        <dbReference type="ARBA" id="ARBA00023204"/>
    </source>
</evidence>
<dbReference type="InterPro" id="IPR003717">
    <property type="entry name" value="RecO"/>
</dbReference>
<dbReference type="PANTHER" id="PTHR33991:SF1">
    <property type="entry name" value="DNA REPAIR PROTEIN RECO"/>
    <property type="match status" value="1"/>
</dbReference>
<dbReference type="InterPro" id="IPR022572">
    <property type="entry name" value="DNA_rep/recomb_RecO_N"/>
</dbReference>
<dbReference type="NCBIfam" id="TIGR00613">
    <property type="entry name" value="reco"/>
    <property type="match status" value="1"/>
</dbReference>
<dbReference type="GO" id="GO:0006310">
    <property type="term" value="P:DNA recombination"/>
    <property type="evidence" value="ECO:0007669"/>
    <property type="project" value="UniProtKB-UniRule"/>
</dbReference>
<dbReference type="Pfam" id="PF11967">
    <property type="entry name" value="RecO_N"/>
    <property type="match status" value="1"/>
</dbReference>
<dbReference type="SUPFAM" id="SSF50249">
    <property type="entry name" value="Nucleic acid-binding proteins"/>
    <property type="match status" value="1"/>
</dbReference>
<keyword evidence="2 4" id="KW-0233">DNA recombination</keyword>
<keyword evidence="3 4" id="KW-0234">DNA repair</keyword>
<dbReference type="Pfam" id="PF02565">
    <property type="entry name" value="RecO_C"/>
    <property type="match status" value="1"/>
</dbReference>
<evidence type="ECO:0000313" key="7">
    <source>
        <dbReference type="Proteomes" id="UP000808349"/>
    </source>
</evidence>
<protein>
    <recommendedName>
        <fullName evidence="4">DNA repair protein RecO</fullName>
    </recommendedName>
    <alternativeName>
        <fullName evidence="4">Recombination protein O</fullName>
    </alternativeName>
</protein>
<dbReference type="PANTHER" id="PTHR33991">
    <property type="entry name" value="DNA REPAIR PROTEIN RECO"/>
    <property type="match status" value="1"/>
</dbReference>
<comment type="caution">
    <text evidence="6">The sequence shown here is derived from an EMBL/GenBank/DDBJ whole genome shotgun (WGS) entry which is preliminary data.</text>
</comment>
<accession>A0A9D7S712</accession>
<keyword evidence="1 4" id="KW-0227">DNA damage</keyword>
<sequence>MLETRGVILRSIKYKESSLILDIYTEHKGLQSFLINGVFKKGNQRLAGILQLCNLVDLISYFNEQKHLHRIKEINLNYIYSDLSYNLTKSAIATFILEICKKCLKDQQTNVELFKFIHRCFILLDKQSPIDPNFHLKFLVRFIQFLGVQPTNNYSTINNSFDIRNGCFVAYDQILIHAVEPELSKLFSSLFNEKDFGSGFTIPINYSDRKKLLDLLILYYQFHVDQFGQLKSLDVLRTLF</sequence>
<dbReference type="AlphaFoldDB" id="A0A9D7S712"/>
<dbReference type="GO" id="GO:0006302">
    <property type="term" value="P:double-strand break repair"/>
    <property type="evidence" value="ECO:0007669"/>
    <property type="project" value="TreeGrafter"/>
</dbReference>
<gene>
    <name evidence="4 6" type="primary">recO</name>
    <name evidence="6" type="ORF">IPO85_01170</name>
</gene>
<comment type="similarity">
    <text evidence="4">Belongs to the RecO family.</text>
</comment>
<dbReference type="Proteomes" id="UP000808349">
    <property type="component" value="Unassembled WGS sequence"/>
</dbReference>
<dbReference type="HAMAP" id="MF_00201">
    <property type="entry name" value="RecO"/>
    <property type="match status" value="1"/>
</dbReference>